<keyword evidence="8" id="KW-0472">Membrane</keyword>
<evidence type="ECO:0000256" key="6">
    <source>
        <dbReference type="ARBA" id="ARBA00023010"/>
    </source>
</evidence>
<sequence>MAKYLLQILYQGSRLVGRAFLKALREEINASEEAAKRAGGGRRGAASAAENTRAGLTVEEAQKILNVNNLEDVEQIKKNFEHLFQVNDRSRGGSFYLQSKVVRAKERLDREIETMSKTKKEEIKNG</sequence>
<evidence type="ECO:0000256" key="4">
    <source>
        <dbReference type="ARBA" id="ARBA00022792"/>
    </source>
</evidence>
<protein>
    <recommendedName>
        <fullName evidence="11">Mitochondrial import inner membrane translocase subunit Tim16</fullName>
    </recommendedName>
</protein>
<dbReference type="FunFam" id="1.10.287.110:FF:000006">
    <property type="entry name" value="Import inner membrane translocase subunit TIM16"/>
    <property type="match status" value="1"/>
</dbReference>
<dbReference type="GO" id="GO:0005744">
    <property type="term" value="C:TIM23 mitochondrial import inner membrane translocase complex"/>
    <property type="evidence" value="ECO:0007669"/>
    <property type="project" value="InterPro"/>
</dbReference>
<evidence type="ECO:0000256" key="8">
    <source>
        <dbReference type="ARBA" id="ARBA00023136"/>
    </source>
</evidence>
<dbReference type="PANTHER" id="PTHR12388:SF0">
    <property type="entry name" value="MITOCHONDRIAL IMPORT INNER MEMBRANE TRANSLOCASE SUBUNIT TIM16"/>
    <property type="match status" value="1"/>
</dbReference>
<evidence type="ECO:0000256" key="2">
    <source>
        <dbReference type="ARBA" id="ARBA00008817"/>
    </source>
</evidence>
<comment type="similarity">
    <text evidence="2">Belongs to the TIM16/PAM16 family.</text>
</comment>
<dbReference type="PANTHER" id="PTHR12388">
    <property type="entry name" value="MITOCHONDRIA ASSOCIATED GRANULOCYTE MACROPHAGE CSF SIGNALING MOLECULE"/>
    <property type="match status" value="1"/>
</dbReference>
<comment type="subcellular location">
    <subcellularLocation>
        <location evidence="1">Mitochondrion inner membrane</location>
        <topology evidence="1">Peripheral membrane protein</topology>
        <orientation evidence="1">Matrix side</orientation>
    </subcellularLocation>
</comment>
<reference evidence="10" key="1">
    <citation type="journal article" date="2024" name="Gigascience">
        <title>Chromosome-level genome of the poultry shaft louse Menopon gallinae provides insight into the host-switching and adaptive evolution of parasitic lice.</title>
        <authorList>
            <person name="Xu Y."/>
            <person name="Ma L."/>
            <person name="Liu S."/>
            <person name="Liang Y."/>
            <person name="Liu Q."/>
            <person name="He Z."/>
            <person name="Tian L."/>
            <person name="Duan Y."/>
            <person name="Cai W."/>
            <person name="Li H."/>
            <person name="Song F."/>
        </authorList>
    </citation>
    <scope>NUCLEOTIDE SEQUENCE</scope>
    <source>
        <strain evidence="10">Cailab_2023a</strain>
    </source>
</reference>
<dbReference type="Gene3D" id="1.10.287.110">
    <property type="entry name" value="DnaJ domain"/>
    <property type="match status" value="1"/>
</dbReference>
<keyword evidence="7" id="KW-0496">Mitochondrion</keyword>
<keyword evidence="6" id="KW-0811">Translocation</keyword>
<dbReference type="GO" id="GO:0030150">
    <property type="term" value="P:protein import into mitochondrial matrix"/>
    <property type="evidence" value="ECO:0007669"/>
    <property type="project" value="InterPro"/>
</dbReference>
<proteinExistence type="inferred from homology"/>
<evidence type="ECO:0000313" key="10">
    <source>
        <dbReference type="EMBL" id="KAL0270279.1"/>
    </source>
</evidence>
<keyword evidence="5" id="KW-0653">Protein transport</keyword>
<dbReference type="AlphaFoldDB" id="A0AAW2HKD8"/>
<dbReference type="InterPro" id="IPR036869">
    <property type="entry name" value="J_dom_sf"/>
</dbReference>
<gene>
    <name evidence="10" type="ORF">PYX00_007742</name>
</gene>
<evidence type="ECO:0000256" key="9">
    <source>
        <dbReference type="SAM" id="MobiDB-lite"/>
    </source>
</evidence>
<dbReference type="Pfam" id="PF03656">
    <property type="entry name" value="Pam16"/>
    <property type="match status" value="1"/>
</dbReference>
<organism evidence="10">
    <name type="scientific">Menopon gallinae</name>
    <name type="common">poultry shaft louse</name>
    <dbReference type="NCBI Taxonomy" id="328185"/>
    <lineage>
        <taxon>Eukaryota</taxon>
        <taxon>Metazoa</taxon>
        <taxon>Ecdysozoa</taxon>
        <taxon>Arthropoda</taxon>
        <taxon>Hexapoda</taxon>
        <taxon>Insecta</taxon>
        <taxon>Pterygota</taxon>
        <taxon>Neoptera</taxon>
        <taxon>Paraneoptera</taxon>
        <taxon>Psocodea</taxon>
        <taxon>Troctomorpha</taxon>
        <taxon>Phthiraptera</taxon>
        <taxon>Amblycera</taxon>
        <taxon>Menoponidae</taxon>
        <taxon>Menopon</taxon>
    </lineage>
</organism>
<evidence type="ECO:0000256" key="1">
    <source>
        <dbReference type="ARBA" id="ARBA00004443"/>
    </source>
</evidence>
<evidence type="ECO:0000256" key="7">
    <source>
        <dbReference type="ARBA" id="ARBA00023128"/>
    </source>
</evidence>
<dbReference type="InterPro" id="IPR005341">
    <property type="entry name" value="Tim16"/>
</dbReference>
<evidence type="ECO:0008006" key="11">
    <source>
        <dbReference type="Google" id="ProtNLM"/>
    </source>
</evidence>
<evidence type="ECO:0000256" key="3">
    <source>
        <dbReference type="ARBA" id="ARBA00022448"/>
    </source>
</evidence>
<keyword evidence="3" id="KW-0813">Transport</keyword>
<name>A0AAW2HKD8_9NEOP</name>
<keyword evidence="4" id="KW-0999">Mitochondrion inner membrane</keyword>
<evidence type="ECO:0000256" key="5">
    <source>
        <dbReference type="ARBA" id="ARBA00022927"/>
    </source>
</evidence>
<feature type="region of interest" description="Disordered" evidence="9">
    <location>
        <begin position="33"/>
        <end position="53"/>
    </location>
</feature>
<accession>A0AAW2HKD8</accession>
<comment type="caution">
    <text evidence="10">The sequence shown here is derived from an EMBL/GenBank/DDBJ whole genome shotgun (WGS) entry which is preliminary data.</text>
</comment>
<dbReference type="EMBL" id="JARGDH010000004">
    <property type="protein sequence ID" value="KAL0270279.1"/>
    <property type="molecule type" value="Genomic_DNA"/>
</dbReference>